<feature type="compositionally biased region" description="Basic and acidic residues" evidence="1">
    <location>
        <begin position="19"/>
        <end position="32"/>
    </location>
</feature>
<evidence type="ECO:0000256" key="1">
    <source>
        <dbReference type="SAM" id="MobiDB-lite"/>
    </source>
</evidence>
<dbReference type="Proteomes" id="UP001161247">
    <property type="component" value="Chromosome 6"/>
</dbReference>
<accession>A0AAV1DP58</accession>
<organism evidence="2 3">
    <name type="scientific">Oldenlandia corymbosa var. corymbosa</name>
    <dbReference type="NCBI Taxonomy" id="529605"/>
    <lineage>
        <taxon>Eukaryota</taxon>
        <taxon>Viridiplantae</taxon>
        <taxon>Streptophyta</taxon>
        <taxon>Embryophyta</taxon>
        <taxon>Tracheophyta</taxon>
        <taxon>Spermatophyta</taxon>
        <taxon>Magnoliopsida</taxon>
        <taxon>eudicotyledons</taxon>
        <taxon>Gunneridae</taxon>
        <taxon>Pentapetalae</taxon>
        <taxon>asterids</taxon>
        <taxon>lamiids</taxon>
        <taxon>Gentianales</taxon>
        <taxon>Rubiaceae</taxon>
        <taxon>Rubioideae</taxon>
        <taxon>Spermacoceae</taxon>
        <taxon>Hedyotis-Oldenlandia complex</taxon>
        <taxon>Oldenlandia</taxon>
    </lineage>
</organism>
<feature type="compositionally biased region" description="Polar residues" evidence="1">
    <location>
        <begin position="91"/>
        <end position="102"/>
    </location>
</feature>
<sequence>MAKRRGRGDTVAKKAGKLSNKESKKKDLDHGKLIVTTGMKSFEDEQSEEESQRGEIAAGLSPSLVESKASCSESKQDSVTQKKGKEIVVDDNQTNEAPNQDQSPKRRPEGSKAQQNLRMVQPQQDRDKVSTTPPRMIKEPSKALRSAVTLPQQGEKQSEPGEPLNPDPHII</sequence>
<evidence type="ECO:0000313" key="3">
    <source>
        <dbReference type="Proteomes" id="UP001161247"/>
    </source>
</evidence>
<gene>
    <name evidence="2" type="ORF">OLC1_LOCUS17504</name>
</gene>
<dbReference type="AlphaFoldDB" id="A0AAV1DP58"/>
<reference evidence="2" key="1">
    <citation type="submission" date="2023-03" db="EMBL/GenBank/DDBJ databases">
        <authorList>
            <person name="Julca I."/>
        </authorList>
    </citation>
    <scope>NUCLEOTIDE SEQUENCE</scope>
</reference>
<dbReference type="EMBL" id="OX459123">
    <property type="protein sequence ID" value="CAI9109661.1"/>
    <property type="molecule type" value="Genomic_DNA"/>
</dbReference>
<name>A0AAV1DP58_OLDCO</name>
<feature type="compositionally biased region" description="Polar residues" evidence="1">
    <location>
        <begin position="69"/>
        <end position="81"/>
    </location>
</feature>
<protein>
    <submittedName>
        <fullName evidence="2">OLC1v1009523C1</fullName>
    </submittedName>
</protein>
<feature type="region of interest" description="Disordered" evidence="1">
    <location>
        <begin position="1"/>
        <end position="171"/>
    </location>
</feature>
<proteinExistence type="predicted"/>
<evidence type="ECO:0000313" key="2">
    <source>
        <dbReference type="EMBL" id="CAI9109661.1"/>
    </source>
</evidence>
<keyword evidence="3" id="KW-1185">Reference proteome</keyword>
<feature type="compositionally biased region" description="Polar residues" evidence="1">
    <location>
        <begin position="112"/>
        <end position="123"/>
    </location>
</feature>